<dbReference type="RefSeq" id="XP_026755673.1">
    <property type="nucleotide sequence ID" value="XM_026899872.3"/>
</dbReference>
<sequence>MYAHNLLATVVVVLICVSLNAKGENCIRDDRGLCIADCPPGTYSYNPSCTEQAMSQRTCRKPQARAIGVFCDYSRCDCAEPKVWDEAAKKCVLIQNCSDQSKITDNGDRV</sequence>
<name>A0A6J1WTR1_GALME</name>
<organism evidence="2 3">
    <name type="scientific">Galleria mellonella</name>
    <name type="common">Greater wax moth</name>
    <dbReference type="NCBI Taxonomy" id="7137"/>
    <lineage>
        <taxon>Eukaryota</taxon>
        <taxon>Metazoa</taxon>
        <taxon>Ecdysozoa</taxon>
        <taxon>Arthropoda</taxon>
        <taxon>Hexapoda</taxon>
        <taxon>Insecta</taxon>
        <taxon>Pterygota</taxon>
        <taxon>Neoptera</taxon>
        <taxon>Endopterygota</taxon>
        <taxon>Lepidoptera</taxon>
        <taxon>Glossata</taxon>
        <taxon>Ditrysia</taxon>
        <taxon>Pyraloidea</taxon>
        <taxon>Pyralidae</taxon>
        <taxon>Galleriinae</taxon>
        <taxon>Galleria</taxon>
    </lineage>
</organism>
<feature type="signal peptide" evidence="1">
    <location>
        <begin position="1"/>
        <end position="23"/>
    </location>
</feature>
<dbReference type="Proteomes" id="UP001652740">
    <property type="component" value="Unplaced"/>
</dbReference>
<dbReference type="OrthoDB" id="7421901at2759"/>
<dbReference type="InParanoid" id="A0A6J1WTR1"/>
<gene>
    <name evidence="3" type="primary">LOC113515612</name>
</gene>
<evidence type="ECO:0000256" key="1">
    <source>
        <dbReference type="SAM" id="SignalP"/>
    </source>
</evidence>
<feature type="chain" id="PRO_5026719544" evidence="1">
    <location>
        <begin position="24"/>
        <end position="110"/>
    </location>
</feature>
<dbReference type="GeneID" id="113515612"/>
<accession>A0A6J1WTR1</accession>
<protein>
    <submittedName>
        <fullName evidence="3">Uncharacterized protein LOC113515612</fullName>
    </submittedName>
</protein>
<dbReference type="KEGG" id="gmw:113515612"/>
<dbReference type="AlphaFoldDB" id="A0A6J1WTR1"/>
<evidence type="ECO:0000313" key="2">
    <source>
        <dbReference type="Proteomes" id="UP001652740"/>
    </source>
</evidence>
<evidence type="ECO:0000313" key="3">
    <source>
        <dbReference type="RefSeq" id="XP_026755673.1"/>
    </source>
</evidence>
<proteinExistence type="predicted"/>
<keyword evidence="2" id="KW-1185">Reference proteome</keyword>
<keyword evidence="1" id="KW-0732">Signal</keyword>
<reference evidence="3" key="1">
    <citation type="submission" date="2025-08" db="UniProtKB">
        <authorList>
            <consortium name="RefSeq"/>
        </authorList>
    </citation>
    <scope>IDENTIFICATION</scope>
    <source>
        <tissue evidence="3">Whole larvae</tissue>
    </source>
</reference>